<dbReference type="EMBL" id="KV454212">
    <property type="protein sequence ID" value="ODQ58185.1"/>
    <property type="molecule type" value="Genomic_DNA"/>
</dbReference>
<sequence length="430" mass="50643">MPGFESNNQRVDERVSRSQWRLKVRKVESWIDNYQTLHNSCTIGNTSTTSKHKSRKLEVALPLGTGEGSILDQSDGDGDDAYTLCEYHRAITGIQWISSKVEPFAKGIFQDIIELIAGHIGDEKKFSQEIAFKIGIYGIVVDEKHKPLLKKYYRDYDLGRILWRVLKDRDLLKKLLPFLTQWCTESVGFVILKPFLRAAEMEYYKTIKDSGDVYDLIVKNYERDVLDAIVPVVMNHEKLSELDAEFLEVELINCKYQFEQHFYLKIILRISEYEITKPIKHLKKLTHDDQYRLKQITLMNAMAKYLSYRDWNERGFQQQVEENFFQQLFKICESMPNVCSILKIFYAFVMNDTSYIHQQSEDEEDWDLMKRCVVKIDDFKVLPKFVEFISKIQLDLPPGVIPKPRPEWERQFISRTSFFGIRASPHELKL</sequence>
<keyword evidence="2" id="KW-1185">Reference proteome</keyword>
<dbReference type="AlphaFoldDB" id="A0A1E3NYK5"/>
<proteinExistence type="predicted"/>
<accession>A0A1E3NYK5</accession>
<dbReference type="GeneID" id="30200958"/>
<organism evidence="1 2">
    <name type="scientific">Wickerhamomyces anomalus (strain ATCC 58044 / CBS 1984 / NCYC 433 / NRRL Y-366-8)</name>
    <name type="common">Yeast</name>
    <name type="synonym">Hansenula anomala</name>
    <dbReference type="NCBI Taxonomy" id="683960"/>
    <lineage>
        <taxon>Eukaryota</taxon>
        <taxon>Fungi</taxon>
        <taxon>Dikarya</taxon>
        <taxon>Ascomycota</taxon>
        <taxon>Saccharomycotina</taxon>
        <taxon>Saccharomycetes</taxon>
        <taxon>Phaffomycetales</taxon>
        <taxon>Wickerhamomycetaceae</taxon>
        <taxon>Wickerhamomyces</taxon>
    </lineage>
</organism>
<evidence type="ECO:0000313" key="2">
    <source>
        <dbReference type="Proteomes" id="UP000094112"/>
    </source>
</evidence>
<dbReference type="Proteomes" id="UP000094112">
    <property type="component" value="Unassembled WGS sequence"/>
</dbReference>
<reference evidence="1 2" key="1">
    <citation type="journal article" date="2016" name="Proc. Natl. Acad. Sci. U.S.A.">
        <title>Comparative genomics of biotechnologically important yeasts.</title>
        <authorList>
            <person name="Riley R."/>
            <person name="Haridas S."/>
            <person name="Wolfe K.H."/>
            <person name="Lopes M.R."/>
            <person name="Hittinger C.T."/>
            <person name="Goeker M."/>
            <person name="Salamov A.A."/>
            <person name="Wisecaver J.H."/>
            <person name="Long T.M."/>
            <person name="Calvey C.H."/>
            <person name="Aerts A.L."/>
            <person name="Barry K.W."/>
            <person name="Choi C."/>
            <person name="Clum A."/>
            <person name="Coughlan A.Y."/>
            <person name="Deshpande S."/>
            <person name="Douglass A.P."/>
            <person name="Hanson S.J."/>
            <person name="Klenk H.-P."/>
            <person name="LaButti K.M."/>
            <person name="Lapidus A."/>
            <person name="Lindquist E.A."/>
            <person name="Lipzen A.M."/>
            <person name="Meier-Kolthoff J.P."/>
            <person name="Ohm R.A."/>
            <person name="Otillar R.P."/>
            <person name="Pangilinan J.L."/>
            <person name="Peng Y."/>
            <person name="Rokas A."/>
            <person name="Rosa C.A."/>
            <person name="Scheuner C."/>
            <person name="Sibirny A.A."/>
            <person name="Slot J.C."/>
            <person name="Stielow J.B."/>
            <person name="Sun H."/>
            <person name="Kurtzman C.P."/>
            <person name="Blackwell M."/>
            <person name="Grigoriev I.V."/>
            <person name="Jeffries T.W."/>
        </authorList>
    </citation>
    <scope>NUCLEOTIDE SEQUENCE [LARGE SCALE GENOMIC DNA]</scope>
    <source>
        <strain evidence="2">ATCC 58044 / CBS 1984 / NCYC 433 / NRRL Y-366-8</strain>
    </source>
</reference>
<evidence type="ECO:0000313" key="1">
    <source>
        <dbReference type="EMBL" id="ODQ58185.1"/>
    </source>
</evidence>
<dbReference type="RefSeq" id="XP_019037392.1">
    <property type="nucleotide sequence ID" value="XM_019183712.1"/>
</dbReference>
<name>A0A1E3NYK5_WICAA</name>
<protein>
    <submittedName>
        <fullName evidence="1">Uncharacterized protein</fullName>
    </submittedName>
</protein>
<gene>
    <name evidence="1" type="ORF">WICANDRAFT_64326</name>
</gene>